<reference evidence="2" key="1">
    <citation type="submission" date="2025-08" db="UniProtKB">
        <authorList>
            <consortium name="Ensembl"/>
        </authorList>
    </citation>
    <scope>IDENTIFICATION</scope>
</reference>
<feature type="compositionally biased region" description="Polar residues" evidence="1">
    <location>
        <begin position="8"/>
        <end position="18"/>
    </location>
</feature>
<reference evidence="2" key="2">
    <citation type="submission" date="2025-09" db="UniProtKB">
        <authorList>
            <consortium name="Ensembl"/>
        </authorList>
    </citation>
    <scope>IDENTIFICATION</scope>
</reference>
<proteinExistence type="predicted"/>
<accession>A0A8C7JJ29</accession>
<dbReference type="AlphaFoldDB" id="A0A8C7JJ29"/>
<feature type="region of interest" description="Disordered" evidence="1">
    <location>
        <begin position="1"/>
        <end position="103"/>
    </location>
</feature>
<keyword evidence="3" id="KW-1185">Reference proteome</keyword>
<organism evidence="2 3">
    <name type="scientific">Oncorhynchus kisutch</name>
    <name type="common">Coho salmon</name>
    <name type="synonym">Salmo kisutch</name>
    <dbReference type="NCBI Taxonomy" id="8019"/>
    <lineage>
        <taxon>Eukaryota</taxon>
        <taxon>Metazoa</taxon>
        <taxon>Chordata</taxon>
        <taxon>Craniata</taxon>
        <taxon>Vertebrata</taxon>
        <taxon>Euteleostomi</taxon>
        <taxon>Actinopterygii</taxon>
        <taxon>Neopterygii</taxon>
        <taxon>Teleostei</taxon>
        <taxon>Protacanthopterygii</taxon>
        <taxon>Salmoniformes</taxon>
        <taxon>Salmonidae</taxon>
        <taxon>Salmoninae</taxon>
        <taxon>Oncorhynchus</taxon>
    </lineage>
</organism>
<dbReference type="Proteomes" id="UP000694557">
    <property type="component" value="Unassembled WGS sequence"/>
</dbReference>
<evidence type="ECO:0000256" key="1">
    <source>
        <dbReference type="SAM" id="MobiDB-lite"/>
    </source>
</evidence>
<evidence type="ECO:0000313" key="3">
    <source>
        <dbReference type="Proteomes" id="UP000694557"/>
    </source>
</evidence>
<name>A0A8C7JJ29_ONCKI</name>
<protein>
    <submittedName>
        <fullName evidence="2">Uncharacterized protein</fullName>
    </submittedName>
</protein>
<dbReference type="Ensembl" id="ENSOKIT00005094389.1">
    <property type="protein sequence ID" value="ENSOKIP00005088296.1"/>
    <property type="gene ID" value="ENSOKIG00005038518.1"/>
</dbReference>
<evidence type="ECO:0000313" key="2">
    <source>
        <dbReference type="Ensembl" id="ENSOKIP00005088296.1"/>
    </source>
</evidence>
<sequence>SCRIIRTKVQQPPGQSGPLSAHNLGKSGPLSAHNLGKSGPLSAHNLGKSVPLSAHNLGKSGPLSAHNLGKSGPLSAHNLGKSGPLSAHNLGKSGPLSAHNLGKSGPLSAHNLASSVASTQVSVVTSDSAGSSYSISGILGISSANDGKRKRDDGERRCVCVCVCVRSSLMGVERVTADQPGHTRPKAVFHVPSGLQDVGRWVQNRPLEATMSASSSLLVSQPLGIKCLKFTIELGGDNPYI</sequence>